<dbReference type="EMBL" id="JANPWB010000016">
    <property type="protein sequence ID" value="KAJ1084038.1"/>
    <property type="molecule type" value="Genomic_DNA"/>
</dbReference>
<proteinExistence type="predicted"/>
<feature type="chain" id="PRO_5043563561" description="Secreted protein" evidence="1">
    <location>
        <begin position="23"/>
        <end position="66"/>
    </location>
</feature>
<gene>
    <name evidence="2" type="ORF">NDU88_004193</name>
</gene>
<organism evidence="2 3">
    <name type="scientific">Pleurodeles waltl</name>
    <name type="common">Iberian ribbed newt</name>
    <dbReference type="NCBI Taxonomy" id="8319"/>
    <lineage>
        <taxon>Eukaryota</taxon>
        <taxon>Metazoa</taxon>
        <taxon>Chordata</taxon>
        <taxon>Craniata</taxon>
        <taxon>Vertebrata</taxon>
        <taxon>Euteleostomi</taxon>
        <taxon>Amphibia</taxon>
        <taxon>Batrachia</taxon>
        <taxon>Caudata</taxon>
        <taxon>Salamandroidea</taxon>
        <taxon>Salamandridae</taxon>
        <taxon>Pleurodelinae</taxon>
        <taxon>Pleurodeles</taxon>
    </lineage>
</organism>
<evidence type="ECO:0000313" key="3">
    <source>
        <dbReference type="Proteomes" id="UP001066276"/>
    </source>
</evidence>
<name>A0AAV7KYR1_PLEWA</name>
<reference evidence="2" key="1">
    <citation type="journal article" date="2022" name="bioRxiv">
        <title>Sequencing and chromosome-scale assembly of the giantPleurodeles waltlgenome.</title>
        <authorList>
            <person name="Brown T."/>
            <person name="Elewa A."/>
            <person name="Iarovenko S."/>
            <person name="Subramanian E."/>
            <person name="Araus A.J."/>
            <person name="Petzold A."/>
            <person name="Susuki M."/>
            <person name="Suzuki K.-i.T."/>
            <person name="Hayashi T."/>
            <person name="Toyoda A."/>
            <person name="Oliveira C."/>
            <person name="Osipova E."/>
            <person name="Leigh N.D."/>
            <person name="Simon A."/>
            <person name="Yun M.H."/>
        </authorList>
    </citation>
    <scope>NUCLEOTIDE SEQUENCE</scope>
    <source>
        <strain evidence="2">20211129_DDA</strain>
        <tissue evidence="2">Liver</tissue>
    </source>
</reference>
<evidence type="ECO:0008006" key="4">
    <source>
        <dbReference type="Google" id="ProtNLM"/>
    </source>
</evidence>
<sequence length="66" mass="7130">MDLMKRVFRVLLLASNVVPSSSLNTTAVLRLSLQSEASSRRPTRLLGASSARASVINRRGSCISLD</sequence>
<accession>A0AAV7KYR1</accession>
<comment type="caution">
    <text evidence="2">The sequence shown here is derived from an EMBL/GenBank/DDBJ whole genome shotgun (WGS) entry which is preliminary data.</text>
</comment>
<dbReference type="AlphaFoldDB" id="A0AAV7KYR1"/>
<evidence type="ECO:0000313" key="2">
    <source>
        <dbReference type="EMBL" id="KAJ1084038.1"/>
    </source>
</evidence>
<evidence type="ECO:0000256" key="1">
    <source>
        <dbReference type="SAM" id="SignalP"/>
    </source>
</evidence>
<feature type="signal peptide" evidence="1">
    <location>
        <begin position="1"/>
        <end position="22"/>
    </location>
</feature>
<dbReference type="Proteomes" id="UP001066276">
    <property type="component" value="Chromosome 12"/>
</dbReference>
<keyword evidence="1" id="KW-0732">Signal</keyword>
<keyword evidence="3" id="KW-1185">Reference proteome</keyword>
<protein>
    <recommendedName>
        <fullName evidence="4">Secreted protein</fullName>
    </recommendedName>
</protein>